<dbReference type="AlphaFoldDB" id="A0A1I3AMP5"/>
<dbReference type="InterPro" id="IPR000914">
    <property type="entry name" value="SBP_5_dom"/>
</dbReference>
<keyword evidence="4 8" id="KW-0732">Signal</keyword>
<dbReference type="PROSITE" id="PS51257">
    <property type="entry name" value="PROKAR_LIPOPROTEIN"/>
    <property type="match status" value="1"/>
</dbReference>
<dbReference type="GO" id="GO:0030288">
    <property type="term" value="C:outer membrane-bounded periplasmic space"/>
    <property type="evidence" value="ECO:0007669"/>
    <property type="project" value="UniProtKB-ARBA"/>
</dbReference>
<dbReference type="Gene3D" id="3.40.190.10">
    <property type="entry name" value="Periplasmic binding protein-like II"/>
    <property type="match status" value="1"/>
</dbReference>
<dbReference type="OrthoDB" id="9801912at2"/>
<dbReference type="PROSITE" id="PS01040">
    <property type="entry name" value="SBP_BACTERIAL_5"/>
    <property type="match status" value="1"/>
</dbReference>
<keyword evidence="11" id="KW-1185">Reference proteome</keyword>
<evidence type="ECO:0000256" key="7">
    <source>
        <dbReference type="SAM" id="MobiDB-lite"/>
    </source>
</evidence>
<dbReference type="Pfam" id="PF00496">
    <property type="entry name" value="SBP_bac_5"/>
    <property type="match status" value="1"/>
</dbReference>
<feature type="compositionally biased region" description="Low complexity" evidence="7">
    <location>
        <begin position="29"/>
        <end position="40"/>
    </location>
</feature>
<dbReference type="Proteomes" id="UP000198668">
    <property type="component" value="Unassembled WGS sequence"/>
</dbReference>
<evidence type="ECO:0000256" key="8">
    <source>
        <dbReference type="SAM" id="SignalP"/>
    </source>
</evidence>
<gene>
    <name evidence="10" type="ORF">SAMN04489868_10143</name>
</gene>
<evidence type="ECO:0000256" key="1">
    <source>
        <dbReference type="ARBA" id="ARBA00004193"/>
    </source>
</evidence>
<dbReference type="PIRSF" id="PIRSF002741">
    <property type="entry name" value="MppA"/>
    <property type="match status" value="1"/>
</dbReference>
<dbReference type="Gene3D" id="3.90.76.10">
    <property type="entry name" value="Dipeptide-binding Protein, Domain 1"/>
    <property type="match status" value="1"/>
</dbReference>
<dbReference type="Gene3D" id="3.10.105.10">
    <property type="entry name" value="Dipeptide-binding Protein, Domain 3"/>
    <property type="match status" value="1"/>
</dbReference>
<evidence type="ECO:0000313" key="10">
    <source>
        <dbReference type="EMBL" id="SFH51262.1"/>
    </source>
</evidence>
<protein>
    <submittedName>
        <fullName evidence="10">Oligopeptide transport system substrate-binding protein</fullName>
    </submittedName>
</protein>
<dbReference type="InterPro" id="IPR030678">
    <property type="entry name" value="Peptide/Ni-bd"/>
</dbReference>
<keyword evidence="3" id="KW-0813">Transport</keyword>
<dbReference type="InterPro" id="IPR039424">
    <property type="entry name" value="SBP_5"/>
</dbReference>
<dbReference type="FunFam" id="3.10.105.10:FF:000001">
    <property type="entry name" value="Oligopeptide ABC transporter, oligopeptide-binding protein"/>
    <property type="match status" value="1"/>
</dbReference>
<dbReference type="InterPro" id="IPR023765">
    <property type="entry name" value="SBP_5_CS"/>
</dbReference>
<dbReference type="RefSeq" id="WP_092090702.1">
    <property type="nucleotide sequence ID" value="NZ_FOQE01000001.1"/>
</dbReference>
<reference evidence="10 11" key="1">
    <citation type="submission" date="2016-10" db="EMBL/GenBank/DDBJ databases">
        <authorList>
            <person name="de Groot N.N."/>
        </authorList>
    </citation>
    <scope>NUCLEOTIDE SEQUENCE [LARGE SCALE GENOMIC DNA]</scope>
    <source>
        <strain evidence="10 11">DSM 27630</strain>
    </source>
</reference>
<dbReference type="PANTHER" id="PTHR30290">
    <property type="entry name" value="PERIPLASMIC BINDING COMPONENT OF ABC TRANSPORTER"/>
    <property type="match status" value="1"/>
</dbReference>
<proteinExistence type="inferred from homology"/>
<dbReference type="PANTHER" id="PTHR30290:SF10">
    <property type="entry name" value="PERIPLASMIC OLIGOPEPTIDE-BINDING PROTEIN-RELATED"/>
    <property type="match status" value="1"/>
</dbReference>
<sequence>MKKNKLLSLLGIATMASVALTACGGGSTSEGTSSSGSSKGDAAKPDGEQVLNLIESAEIPSMDTVLATDAASFNVINNVNEGLYRQGPDGELVLGMAAEEPEVSEDGLTYTFKIREDAKWSNGDPVTANDFVFAWKRLADPKTASEYSYMIEDVVKNAAGILAGEKEPDELGAKAVDDKTLEVQLETQVPYFKDLLTLAMFLPQNENYFNEKGDKYASNSDSLLYNGPFVMTDWDGTGLSWSMEKNEDYWDADTVKLDKINVDVVKETSTALNLYETGEIDRMTLSGEYVQTQQDNPDLTNQETSSVFYFKFNQERNGEKTALANENIRKALAMAFDKKAFADTILQNGSLPIDGLVPEGLAKGPESSKDFREENGALLAYDADQAKKYWEKGLEELGEDSLTLELLGDDTENAKRTGEFMQAQLQENLPGLKISLKNVPFKVRLDANSKQDYDIQLAGWGADYADPINFLELFETNNGNNQSGYSNEEYDKLIESAQSNVSDLEARWKDMQEAEKVLMDTAGVAPVYQRVYAVLEKPYVKDLATHLVGADYSYKWAYVEGKE</sequence>
<evidence type="ECO:0000256" key="6">
    <source>
        <dbReference type="SAM" id="Coils"/>
    </source>
</evidence>
<feature type="region of interest" description="Disordered" evidence="7">
    <location>
        <begin position="24"/>
        <end position="45"/>
    </location>
</feature>
<dbReference type="GO" id="GO:0043190">
    <property type="term" value="C:ATP-binding cassette (ABC) transporter complex"/>
    <property type="evidence" value="ECO:0007669"/>
    <property type="project" value="InterPro"/>
</dbReference>
<evidence type="ECO:0000259" key="9">
    <source>
        <dbReference type="Pfam" id="PF00496"/>
    </source>
</evidence>
<accession>A0A1I3AMP5</accession>
<dbReference type="FunFam" id="3.90.76.10:FF:000001">
    <property type="entry name" value="Oligopeptide ABC transporter substrate-binding protein"/>
    <property type="match status" value="1"/>
</dbReference>
<keyword evidence="5" id="KW-0571">Peptide transport</keyword>
<dbReference type="GO" id="GO:0015833">
    <property type="term" value="P:peptide transport"/>
    <property type="evidence" value="ECO:0007669"/>
    <property type="project" value="UniProtKB-KW"/>
</dbReference>
<evidence type="ECO:0000256" key="3">
    <source>
        <dbReference type="ARBA" id="ARBA00022448"/>
    </source>
</evidence>
<evidence type="ECO:0000313" key="11">
    <source>
        <dbReference type="Proteomes" id="UP000198668"/>
    </source>
</evidence>
<comment type="similarity">
    <text evidence="2">Belongs to the bacterial solute-binding protein 5 family.</text>
</comment>
<feature type="coiled-coil region" evidence="6">
    <location>
        <begin position="487"/>
        <end position="514"/>
    </location>
</feature>
<dbReference type="EMBL" id="FOQE01000001">
    <property type="protein sequence ID" value="SFH51262.1"/>
    <property type="molecule type" value="Genomic_DNA"/>
</dbReference>
<dbReference type="GO" id="GO:1904680">
    <property type="term" value="F:peptide transmembrane transporter activity"/>
    <property type="evidence" value="ECO:0007669"/>
    <property type="project" value="TreeGrafter"/>
</dbReference>
<feature type="domain" description="Solute-binding protein family 5" evidence="9">
    <location>
        <begin position="95"/>
        <end position="481"/>
    </location>
</feature>
<evidence type="ECO:0000256" key="2">
    <source>
        <dbReference type="ARBA" id="ARBA00005695"/>
    </source>
</evidence>
<evidence type="ECO:0000256" key="5">
    <source>
        <dbReference type="ARBA" id="ARBA00022856"/>
    </source>
</evidence>
<feature type="chain" id="PRO_5038455958" evidence="8">
    <location>
        <begin position="22"/>
        <end position="563"/>
    </location>
</feature>
<keyword evidence="6" id="KW-0175">Coiled coil</keyword>
<organism evidence="10 11">
    <name type="scientific">Pisciglobus halotolerans</name>
    <dbReference type="NCBI Taxonomy" id="745365"/>
    <lineage>
        <taxon>Bacteria</taxon>
        <taxon>Bacillati</taxon>
        <taxon>Bacillota</taxon>
        <taxon>Bacilli</taxon>
        <taxon>Lactobacillales</taxon>
        <taxon>Carnobacteriaceae</taxon>
    </lineage>
</organism>
<keyword evidence="5" id="KW-0653">Protein transport</keyword>
<evidence type="ECO:0000256" key="4">
    <source>
        <dbReference type="ARBA" id="ARBA00022729"/>
    </source>
</evidence>
<dbReference type="SUPFAM" id="SSF53850">
    <property type="entry name" value="Periplasmic binding protein-like II"/>
    <property type="match status" value="1"/>
</dbReference>
<dbReference type="CDD" id="cd08504">
    <property type="entry name" value="PBP2_OppA"/>
    <property type="match status" value="1"/>
</dbReference>
<comment type="subcellular location">
    <subcellularLocation>
        <location evidence="1">Cell membrane</location>
        <topology evidence="1">Lipid-anchor</topology>
    </subcellularLocation>
</comment>
<feature type="signal peptide" evidence="8">
    <location>
        <begin position="1"/>
        <end position="21"/>
    </location>
</feature>
<name>A0A1I3AMP5_9LACT</name>